<sequence length="118" mass="13107">MRKIVWVLGLLGTLLGCQNQKDLGPDCVRAKYLGPSDSPCGGPHKILILGGKERIYDLFPNLREADNLEITTQVPEALRQPGQELYFTPAAVEPRICLAIYIWYPEITLTHVSGTACR</sequence>
<proteinExistence type="predicted"/>
<name>A0A840TPJ3_9BACT</name>
<keyword evidence="2" id="KW-1185">Reference proteome</keyword>
<organism evidence="1 2">
    <name type="scientific">Rhabdobacter roseus</name>
    <dbReference type="NCBI Taxonomy" id="1655419"/>
    <lineage>
        <taxon>Bacteria</taxon>
        <taxon>Pseudomonadati</taxon>
        <taxon>Bacteroidota</taxon>
        <taxon>Cytophagia</taxon>
        <taxon>Cytophagales</taxon>
        <taxon>Cytophagaceae</taxon>
        <taxon>Rhabdobacter</taxon>
    </lineage>
</organism>
<dbReference type="Proteomes" id="UP000557307">
    <property type="component" value="Unassembled WGS sequence"/>
</dbReference>
<evidence type="ECO:0000313" key="2">
    <source>
        <dbReference type="Proteomes" id="UP000557307"/>
    </source>
</evidence>
<dbReference type="RefSeq" id="WP_184177157.1">
    <property type="nucleotide sequence ID" value="NZ_JACHGF010000008.1"/>
</dbReference>
<dbReference type="PROSITE" id="PS51257">
    <property type="entry name" value="PROKAR_LIPOPROTEIN"/>
    <property type="match status" value="1"/>
</dbReference>
<dbReference type="AlphaFoldDB" id="A0A840TPJ3"/>
<protein>
    <recommendedName>
        <fullName evidence="3">Lipoprotein</fullName>
    </recommendedName>
</protein>
<evidence type="ECO:0008006" key="3">
    <source>
        <dbReference type="Google" id="ProtNLM"/>
    </source>
</evidence>
<dbReference type="EMBL" id="JACHGF010000008">
    <property type="protein sequence ID" value="MBB5286236.1"/>
    <property type="molecule type" value="Genomic_DNA"/>
</dbReference>
<gene>
    <name evidence="1" type="ORF">HNQ92_004396</name>
</gene>
<evidence type="ECO:0000313" key="1">
    <source>
        <dbReference type="EMBL" id="MBB5286236.1"/>
    </source>
</evidence>
<reference evidence="1 2" key="1">
    <citation type="submission" date="2020-08" db="EMBL/GenBank/DDBJ databases">
        <title>Genomic Encyclopedia of Type Strains, Phase IV (KMG-IV): sequencing the most valuable type-strain genomes for metagenomic binning, comparative biology and taxonomic classification.</title>
        <authorList>
            <person name="Goeker M."/>
        </authorList>
    </citation>
    <scope>NUCLEOTIDE SEQUENCE [LARGE SCALE GENOMIC DNA]</scope>
    <source>
        <strain evidence="1 2">DSM 105074</strain>
    </source>
</reference>
<comment type="caution">
    <text evidence="1">The sequence shown here is derived from an EMBL/GenBank/DDBJ whole genome shotgun (WGS) entry which is preliminary data.</text>
</comment>
<accession>A0A840TPJ3</accession>